<sequence>MRDSRGLNEQQPRRCTLPNKAKSRESDLQQRLGGGADIMERAVAGLEQFVSKTDPNSNLNPTSDPAEARGEGDARETDKSRAARLAEIAAKMAGNVVRSLSNMTKSKPNCDPNHPELDGTGTADGRRSEHEEIQNTTWREMFTLMAGHIRRDVAVLVRRNPDRDAHAPIDAADAREYQDRGEEEPETPAAAKGRKVLAQVLGSTKRTAMGCGLKAGNMMYRHGGPSVYIGEYRCGGEGKGQECHKGGRVMPMISRGMGRGKRKTRLV</sequence>
<proteinExistence type="predicted"/>
<comment type="caution">
    <text evidence="2">The sequence shown here is derived from an EMBL/GenBank/DDBJ whole genome shotgun (WGS) entry which is preliminary data.</text>
</comment>
<organism evidence="2 3">
    <name type="scientific">Zalerion maritima</name>
    <dbReference type="NCBI Taxonomy" id="339359"/>
    <lineage>
        <taxon>Eukaryota</taxon>
        <taxon>Fungi</taxon>
        <taxon>Dikarya</taxon>
        <taxon>Ascomycota</taxon>
        <taxon>Pezizomycotina</taxon>
        <taxon>Sordariomycetes</taxon>
        <taxon>Lulworthiomycetidae</taxon>
        <taxon>Lulworthiales</taxon>
        <taxon>Lulworthiaceae</taxon>
        <taxon>Zalerion</taxon>
    </lineage>
</organism>
<evidence type="ECO:0000313" key="3">
    <source>
        <dbReference type="Proteomes" id="UP001201980"/>
    </source>
</evidence>
<accession>A0AAD5WSG9</accession>
<dbReference type="Proteomes" id="UP001201980">
    <property type="component" value="Unassembled WGS sequence"/>
</dbReference>
<feature type="region of interest" description="Disordered" evidence="1">
    <location>
        <begin position="102"/>
        <end position="132"/>
    </location>
</feature>
<feature type="region of interest" description="Disordered" evidence="1">
    <location>
        <begin position="166"/>
        <end position="192"/>
    </location>
</feature>
<evidence type="ECO:0000256" key="1">
    <source>
        <dbReference type="SAM" id="MobiDB-lite"/>
    </source>
</evidence>
<feature type="compositionally biased region" description="Polar residues" evidence="1">
    <location>
        <begin position="50"/>
        <end position="63"/>
    </location>
</feature>
<gene>
    <name evidence="2" type="ORF">MKZ38_003345</name>
</gene>
<feature type="region of interest" description="Disordered" evidence="1">
    <location>
        <begin position="1"/>
        <end position="28"/>
    </location>
</feature>
<feature type="compositionally biased region" description="Basic and acidic residues" evidence="1">
    <location>
        <begin position="166"/>
        <end position="180"/>
    </location>
</feature>
<dbReference type="EMBL" id="JAKWBI020000204">
    <property type="protein sequence ID" value="KAJ2899202.1"/>
    <property type="molecule type" value="Genomic_DNA"/>
</dbReference>
<evidence type="ECO:0000313" key="2">
    <source>
        <dbReference type="EMBL" id="KAJ2899202.1"/>
    </source>
</evidence>
<dbReference type="AlphaFoldDB" id="A0AAD5WSG9"/>
<feature type="region of interest" description="Disordered" evidence="1">
    <location>
        <begin position="47"/>
        <end position="81"/>
    </location>
</feature>
<name>A0AAD5WSG9_9PEZI</name>
<reference evidence="2" key="1">
    <citation type="submission" date="2022-07" db="EMBL/GenBank/DDBJ databases">
        <title>Draft genome sequence of Zalerion maritima ATCC 34329, a (micro)plastics degrading marine fungus.</title>
        <authorList>
            <person name="Paco A."/>
            <person name="Goncalves M.F.M."/>
            <person name="Rocha-Santos T.A.P."/>
            <person name="Alves A."/>
        </authorList>
    </citation>
    <scope>NUCLEOTIDE SEQUENCE</scope>
    <source>
        <strain evidence="2">ATCC 34329</strain>
    </source>
</reference>
<feature type="compositionally biased region" description="Basic and acidic residues" evidence="1">
    <location>
        <begin position="66"/>
        <end position="81"/>
    </location>
</feature>
<protein>
    <submittedName>
        <fullName evidence="2">Uncharacterized protein</fullName>
    </submittedName>
</protein>
<keyword evidence="3" id="KW-1185">Reference proteome</keyword>